<dbReference type="Proteomes" id="UP000326831">
    <property type="component" value="Chromosome"/>
</dbReference>
<dbReference type="InterPro" id="IPR004307">
    <property type="entry name" value="TspO_MBR"/>
</dbReference>
<feature type="transmembrane region" description="Helical" evidence="6">
    <location>
        <begin position="140"/>
        <end position="163"/>
    </location>
</feature>
<dbReference type="PANTHER" id="PTHR10057:SF0">
    <property type="entry name" value="TRANSLOCATOR PROTEIN"/>
    <property type="match status" value="1"/>
</dbReference>
<feature type="transmembrane region" description="Helical" evidence="6">
    <location>
        <begin position="88"/>
        <end position="106"/>
    </location>
</feature>
<sequence>MPSDTTVPLPRRPVPLLLVLLAVSYAVAALGGLAAADAGEVYASLRLPGWAPPGWVFGPVWTVLYGTLAVAAWLVLLRGTAAARRPALVWWAAQLLLNLLWTPLFFGAGAYGWALVDIVLLLAAVVGTVAAFARAHRPAAWLLVPYLLWVAFATALNGAVLVLGG</sequence>
<name>A0A5P2UUK0_9ACTN</name>
<dbReference type="PIRSF" id="PIRSF005859">
    <property type="entry name" value="PBR"/>
    <property type="match status" value="1"/>
</dbReference>
<dbReference type="EMBL" id="CP023701">
    <property type="protein sequence ID" value="QEU81915.1"/>
    <property type="molecule type" value="Genomic_DNA"/>
</dbReference>
<feature type="transmembrane region" description="Helical" evidence="6">
    <location>
        <begin position="112"/>
        <end position="133"/>
    </location>
</feature>
<dbReference type="OrthoDB" id="9795496at2"/>
<evidence type="ECO:0000313" key="9">
    <source>
        <dbReference type="Proteomes" id="UP000326831"/>
    </source>
</evidence>
<feature type="transmembrane region" description="Helical" evidence="6">
    <location>
        <begin position="16"/>
        <end position="36"/>
    </location>
</feature>
<dbReference type="PANTHER" id="PTHR10057">
    <property type="entry name" value="PERIPHERAL-TYPE BENZODIAZEPINE RECEPTOR"/>
    <property type="match status" value="1"/>
</dbReference>
<evidence type="ECO:0000256" key="1">
    <source>
        <dbReference type="ARBA" id="ARBA00004141"/>
    </source>
</evidence>
<dbReference type="AlphaFoldDB" id="A0A5P2UUK0"/>
<evidence type="ECO:0000313" key="8">
    <source>
        <dbReference type="EMBL" id="QEU81915.1"/>
    </source>
</evidence>
<keyword evidence="4 6" id="KW-1133">Transmembrane helix</keyword>
<dbReference type="FunFam" id="1.20.1260.100:FF:000001">
    <property type="entry name" value="translocator protein 2"/>
    <property type="match status" value="1"/>
</dbReference>
<gene>
    <name evidence="7" type="primary">tspO</name>
    <name evidence="8" type="ORF">CP968_29765</name>
    <name evidence="7" type="ORF">GCM10010371_34300</name>
</gene>
<accession>A0A5P2UUK0</accession>
<comment type="subcellular location">
    <subcellularLocation>
        <location evidence="1">Membrane</location>
        <topology evidence="1">Multi-pass membrane protein</topology>
    </subcellularLocation>
</comment>
<dbReference type="KEGG" id="ssub:CP968_29765"/>
<dbReference type="GO" id="GO:0016020">
    <property type="term" value="C:membrane"/>
    <property type="evidence" value="ECO:0007669"/>
    <property type="project" value="UniProtKB-SubCell"/>
</dbReference>
<reference evidence="7" key="3">
    <citation type="submission" date="2020-09" db="EMBL/GenBank/DDBJ databases">
        <authorList>
            <person name="Sun Q."/>
            <person name="Ohkuma M."/>
        </authorList>
    </citation>
    <scope>NUCLEOTIDE SEQUENCE</scope>
    <source>
        <strain evidence="7">JCM 4834</strain>
    </source>
</reference>
<keyword evidence="9" id="KW-1185">Reference proteome</keyword>
<dbReference type="GO" id="GO:0033013">
    <property type="term" value="P:tetrapyrrole metabolic process"/>
    <property type="evidence" value="ECO:0007669"/>
    <property type="project" value="UniProtKB-ARBA"/>
</dbReference>
<keyword evidence="3 6" id="KW-0812">Transmembrane</keyword>
<evidence type="ECO:0000256" key="6">
    <source>
        <dbReference type="SAM" id="Phobius"/>
    </source>
</evidence>
<dbReference type="EMBL" id="BMVX01000012">
    <property type="protein sequence ID" value="GGZ71745.1"/>
    <property type="molecule type" value="Genomic_DNA"/>
</dbReference>
<feature type="transmembrane region" description="Helical" evidence="6">
    <location>
        <begin position="56"/>
        <end position="76"/>
    </location>
</feature>
<comment type="similarity">
    <text evidence="2">Belongs to the TspO/BZRP family.</text>
</comment>
<evidence type="ECO:0000256" key="4">
    <source>
        <dbReference type="ARBA" id="ARBA00022989"/>
    </source>
</evidence>
<dbReference type="Gene3D" id="1.20.1260.100">
    <property type="entry name" value="TspO/MBR protein"/>
    <property type="match status" value="1"/>
</dbReference>
<keyword evidence="5 6" id="KW-0472">Membrane</keyword>
<reference evidence="8 9" key="2">
    <citation type="submission" date="2017-09" db="EMBL/GenBank/DDBJ databases">
        <authorList>
            <person name="Lee N."/>
            <person name="Cho B.-K."/>
        </authorList>
    </citation>
    <scope>NUCLEOTIDE SEQUENCE [LARGE SCALE GENOMIC DNA]</scope>
    <source>
        <strain evidence="8 9">ATCC 27467</strain>
    </source>
</reference>
<dbReference type="RefSeq" id="WP_150520917.1">
    <property type="nucleotide sequence ID" value="NZ_BMVX01000012.1"/>
</dbReference>
<dbReference type="Proteomes" id="UP000634660">
    <property type="component" value="Unassembled WGS sequence"/>
</dbReference>
<protein>
    <submittedName>
        <fullName evidence="8">Tryptophan-rich sensory protein</fullName>
    </submittedName>
</protein>
<evidence type="ECO:0000256" key="3">
    <source>
        <dbReference type="ARBA" id="ARBA00022692"/>
    </source>
</evidence>
<proteinExistence type="inferred from homology"/>
<dbReference type="CDD" id="cd15904">
    <property type="entry name" value="TSPO_MBR"/>
    <property type="match status" value="1"/>
</dbReference>
<evidence type="ECO:0000256" key="5">
    <source>
        <dbReference type="ARBA" id="ARBA00023136"/>
    </source>
</evidence>
<dbReference type="InterPro" id="IPR038330">
    <property type="entry name" value="TspO/MBR-related_sf"/>
</dbReference>
<reference evidence="7" key="1">
    <citation type="journal article" date="2014" name="Int. J. Syst. Evol. Microbiol.">
        <title>Complete genome sequence of Corynebacterium casei LMG S-19264T (=DSM 44701T), isolated from a smear-ripened cheese.</title>
        <authorList>
            <consortium name="US DOE Joint Genome Institute (JGI-PGF)"/>
            <person name="Walter F."/>
            <person name="Albersmeier A."/>
            <person name="Kalinowski J."/>
            <person name="Ruckert C."/>
        </authorList>
    </citation>
    <scope>NUCLEOTIDE SEQUENCE</scope>
    <source>
        <strain evidence="7">JCM 4834</strain>
    </source>
</reference>
<evidence type="ECO:0000313" key="7">
    <source>
        <dbReference type="EMBL" id="GGZ71745.1"/>
    </source>
</evidence>
<evidence type="ECO:0000256" key="2">
    <source>
        <dbReference type="ARBA" id="ARBA00007524"/>
    </source>
</evidence>
<dbReference type="Pfam" id="PF03073">
    <property type="entry name" value="TspO_MBR"/>
    <property type="match status" value="1"/>
</dbReference>
<organism evidence="8 9">
    <name type="scientific">Streptomyces subrutilus</name>
    <dbReference type="NCBI Taxonomy" id="36818"/>
    <lineage>
        <taxon>Bacteria</taxon>
        <taxon>Bacillati</taxon>
        <taxon>Actinomycetota</taxon>
        <taxon>Actinomycetes</taxon>
        <taxon>Kitasatosporales</taxon>
        <taxon>Streptomycetaceae</taxon>
        <taxon>Streptomyces</taxon>
    </lineage>
</organism>